<dbReference type="PANTHER" id="PTHR43649:SF12">
    <property type="entry name" value="DIACETYLCHITOBIOSE BINDING PROTEIN DASA"/>
    <property type="match status" value="1"/>
</dbReference>
<keyword evidence="3" id="KW-0813">Transport</keyword>
<dbReference type="AlphaFoldDB" id="A0A1H9RRX9"/>
<dbReference type="InterPro" id="IPR006059">
    <property type="entry name" value="SBP"/>
</dbReference>
<name>A0A1H9RRX9_9ACTN</name>
<gene>
    <name evidence="3" type="ORF">SAMN05443377_10897</name>
</gene>
<feature type="chain" id="PRO_5011542916" evidence="2">
    <location>
        <begin position="23"/>
        <end position="442"/>
    </location>
</feature>
<protein>
    <submittedName>
        <fullName evidence="3">Multiple sugar transport system substrate-binding protein</fullName>
    </submittedName>
</protein>
<dbReference type="PROSITE" id="PS51257">
    <property type="entry name" value="PROKAR_LIPOPROTEIN"/>
    <property type="match status" value="1"/>
</dbReference>
<organism evidence="3 4">
    <name type="scientific">Propionibacterium cyclohexanicum</name>
    <dbReference type="NCBI Taxonomy" id="64702"/>
    <lineage>
        <taxon>Bacteria</taxon>
        <taxon>Bacillati</taxon>
        <taxon>Actinomycetota</taxon>
        <taxon>Actinomycetes</taxon>
        <taxon>Propionibacteriales</taxon>
        <taxon>Propionibacteriaceae</taxon>
        <taxon>Propionibacterium</taxon>
    </lineage>
</organism>
<feature type="region of interest" description="Disordered" evidence="1">
    <location>
        <begin position="24"/>
        <end position="52"/>
    </location>
</feature>
<reference evidence="3 4" key="1">
    <citation type="submission" date="2016-10" db="EMBL/GenBank/DDBJ databases">
        <authorList>
            <person name="de Groot N.N."/>
        </authorList>
    </citation>
    <scope>NUCLEOTIDE SEQUENCE [LARGE SCALE GENOMIC DNA]</scope>
    <source>
        <strain evidence="3 4">DSM 16859</strain>
    </source>
</reference>
<feature type="compositionally biased region" description="Pro residues" evidence="1">
    <location>
        <begin position="32"/>
        <end position="45"/>
    </location>
</feature>
<dbReference type="PANTHER" id="PTHR43649">
    <property type="entry name" value="ARABINOSE-BINDING PROTEIN-RELATED"/>
    <property type="match status" value="1"/>
</dbReference>
<keyword evidence="4" id="KW-1185">Reference proteome</keyword>
<dbReference type="InterPro" id="IPR050490">
    <property type="entry name" value="Bact_solute-bd_prot1"/>
</dbReference>
<keyword evidence="3" id="KW-0762">Sugar transport</keyword>
<dbReference type="EMBL" id="FOGZ01000008">
    <property type="protein sequence ID" value="SER74883.1"/>
    <property type="molecule type" value="Genomic_DNA"/>
</dbReference>
<dbReference type="Pfam" id="PF01547">
    <property type="entry name" value="SBP_bac_1"/>
    <property type="match status" value="1"/>
</dbReference>
<evidence type="ECO:0000256" key="2">
    <source>
        <dbReference type="SAM" id="SignalP"/>
    </source>
</evidence>
<evidence type="ECO:0000256" key="1">
    <source>
        <dbReference type="SAM" id="MobiDB-lite"/>
    </source>
</evidence>
<proteinExistence type="predicted"/>
<dbReference type="Proteomes" id="UP000198815">
    <property type="component" value="Unassembled WGS sequence"/>
</dbReference>
<accession>A0A1H9RRX9</accession>
<dbReference type="SUPFAM" id="SSF53850">
    <property type="entry name" value="Periplasmic binding protein-like II"/>
    <property type="match status" value="1"/>
</dbReference>
<feature type="signal peptide" evidence="2">
    <location>
        <begin position="1"/>
        <end position="22"/>
    </location>
</feature>
<dbReference type="OrthoDB" id="3171346at2"/>
<sequence>MSLQRRQVLSLFLGSAAISALSACGGKQTTTTPPPPTETPSPSSTPTPSWLGASKQGGGQLTLLSALLADPESQQRFANDVLNGFFSGSSYTLDTTYTSPDRLLDSIYTGLVGADLADLVMPPAGWVPGLQRRNALREIPESVIADLHLDDHFLISCRQQASVRALPYAIDLSLVGYRSDLFAQAGISSPPATLDELRALAKQLTTPELSGFDPFGPGLRNTWLTLLGSYGGQLFTSDGKPQFDRDEGLKALEFIVGLVKDGSADPSKIPATGSPQLFFDKKAAMTLVSSTNWPALSAAGLAESSHLGLFAMPAAQQGKDPCVLQTGTLLAVSNQSQHPDVAFEFCHYALGASPLLAAARITSAVPARPDIVPGSDLALNRVLVQGLDDVKYAVMVPGGSPAWLDVDAVIESELMAAVTGKQPASASISNLSRVANDSLDHG</sequence>
<dbReference type="RefSeq" id="WP_091968861.1">
    <property type="nucleotide sequence ID" value="NZ_FOGZ01000008.1"/>
</dbReference>
<dbReference type="STRING" id="64702.SAMN05443377_10897"/>
<evidence type="ECO:0000313" key="3">
    <source>
        <dbReference type="EMBL" id="SER74883.1"/>
    </source>
</evidence>
<evidence type="ECO:0000313" key="4">
    <source>
        <dbReference type="Proteomes" id="UP000198815"/>
    </source>
</evidence>
<keyword evidence="2" id="KW-0732">Signal</keyword>
<dbReference type="Gene3D" id="3.40.190.10">
    <property type="entry name" value="Periplasmic binding protein-like II"/>
    <property type="match status" value="1"/>
</dbReference>